<dbReference type="InterPro" id="IPR029044">
    <property type="entry name" value="Nucleotide-diphossugar_trans"/>
</dbReference>
<reference evidence="2 3" key="1">
    <citation type="submission" date="2018-05" db="EMBL/GenBank/DDBJ databases">
        <title>Genomic Encyclopedia of Archaeal and Bacterial Type Strains, Phase II (KMG-II): from individual species to whole genera.</title>
        <authorList>
            <person name="Goeker M."/>
        </authorList>
    </citation>
    <scope>NUCLEOTIDE SEQUENCE [LARGE SCALE GENOMIC DNA]</scope>
    <source>
        <strain evidence="2 3">DSM 19975</strain>
    </source>
</reference>
<feature type="domain" description="Glycosyltransferase 2-like" evidence="1">
    <location>
        <begin position="6"/>
        <end position="177"/>
    </location>
</feature>
<dbReference type="AlphaFoldDB" id="A0A316HHM3"/>
<evidence type="ECO:0000313" key="2">
    <source>
        <dbReference type="EMBL" id="PWK79867.1"/>
    </source>
</evidence>
<dbReference type="InterPro" id="IPR001173">
    <property type="entry name" value="Glyco_trans_2-like"/>
</dbReference>
<name>A0A316HHM3_9SPHI</name>
<dbReference type="Proteomes" id="UP000245678">
    <property type="component" value="Unassembled WGS sequence"/>
</dbReference>
<proteinExistence type="predicted"/>
<organism evidence="2 3">
    <name type="scientific">Mucilaginibacter oryzae</name>
    <dbReference type="NCBI Taxonomy" id="468058"/>
    <lineage>
        <taxon>Bacteria</taxon>
        <taxon>Pseudomonadati</taxon>
        <taxon>Bacteroidota</taxon>
        <taxon>Sphingobacteriia</taxon>
        <taxon>Sphingobacteriales</taxon>
        <taxon>Sphingobacteriaceae</taxon>
        <taxon>Mucilaginibacter</taxon>
    </lineage>
</organism>
<sequence length="330" mass="36991">MKPGISVIICCYNGAARLPETLRHLALQQVSPQISWEIIIVDNASTDGTGAVAHTEWQQYNLPGVNFNVLSEKRPRKYYALQTGVAKAVHEFIVICDDDNRLNHNYINQAFQIISSNNKIAAVGGRGIAVSDGQIPGWFWQYQHIYAVGKPAAGSGDVSAKGYLWGAGMVFRKSLYDRVNRDVPSLLLGPDQQETARAEDVELCMRFIMAGYRLYYDEALVFEHFIDSTRLTDSYRNKLLDAGSHEIRVLNLYRKQIAINNLPAIQKAWLLCATLLRYFTCKVFPGLRTWNYQYEAEVLYMLTGLKITGISDEAAGIGALNRSLSKKSIA</sequence>
<dbReference type="RefSeq" id="WP_109605824.1">
    <property type="nucleotide sequence ID" value="NZ_QGHA01000001.1"/>
</dbReference>
<evidence type="ECO:0000313" key="3">
    <source>
        <dbReference type="Proteomes" id="UP000245678"/>
    </source>
</evidence>
<dbReference type="SUPFAM" id="SSF53448">
    <property type="entry name" value="Nucleotide-diphospho-sugar transferases"/>
    <property type="match status" value="1"/>
</dbReference>
<dbReference type="Gene3D" id="3.90.550.10">
    <property type="entry name" value="Spore Coat Polysaccharide Biosynthesis Protein SpsA, Chain A"/>
    <property type="match status" value="1"/>
</dbReference>
<dbReference type="PANTHER" id="PTHR43685">
    <property type="entry name" value="GLYCOSYLTRANSFERASE"/>
    <property type="match status" value="1"/>
</dbReference>
<dbReference type="GO" id="GO:0016740">
    <property type="term" value="F:transferase activity"/>
    <property type="evidence" value="ECO:0007669"/>
    <property type="project" value="UniProtKB-KW"/>
</dbReference>
<dbReference type="EMBL" id="QGHA01000001">
    <property type="protein sequence ID" value="PWK79867.1"/>
    <property type="molecule type" value="Genomic_DNA"/>
</dbReference>
<evidence type="ECO:0000259" key="1">
    <source>
        <dbReference type="Pfam" id="PF00535"/>
    </source>
</evidence>
<dbReference type="PANTHER" id="PTHR43685:SF2">
    <property type="entry name" value="GLYCOSYLTRANSFERASE 2-LIKE DOMAIN-CONTAINING PROTEIN"/>
    <property type="match status" value="1"/>
</dbReference>
<accession>A0A316HHM3</accession>
<dbReference type="Pfam" id="PF00535">
    <property type="entry name" value="Glycos_transf_2"/>
    <property type="match status" value="1"/>
</dbReference>
<gene>
    <name evidence="2" type="ORF">LX99_00327</name>
</gene>
<dbReference type="CDD" id="cd00761">
    <property type="entry name" value="Glyco_tranf_GTA_type"/>
    <property type="match status" value="1"/>
</dbReference>
<protein>
    <submittedName>
        <fullName evidence="2">GT2 family glycosyltransferase</fullName>
    </submittedName>
</protein>
<dbReference type="InterPro" id="IPR050834">
    <property type="entry name" value="Glycosyltransf_2"/>
</dbReference>
<keyword evidence="2" id="KW-0808">Transferase</keyword>
<keyword evidence="3" id="KW-1185">Reference proteome</keyword>
<comment type="caution">
    <text evidence="2">The sequence shown here is derived from an EMBL/GenBank/DDBJ whole genome shotgun (WGS) entry which is preliminary data.</text>
</comment>